<evidence type="ECO:0000313" key="3">
    <source>
        <dbReference type="EMBL" id="NLS10831.1"/>
    </source>
</evidence>
<dbReference type="NCBIfam" id="TIGR01382">
    <property type="entry name" value="PfpI"/>
    <property type="match status" value="1"/>
</dbReference>
<feature type="domain" description="DJ-1/PfpI" evidence="2">
    <location>
        <begin position="10"/>
        <end position="176"/>
    </location>
</feature>
<dbReference type="CDD" id="cd03134">
    <property type="entry name" value="GATase1_PfpI_like"/>
    <property type="match status" value="1"/>
</dbReference>
<dbReference type="InterPro" id="IPR029062">
    <property type="entry name" value="Class_I_gatase-like"/>
</dbReference>
<dbReference type="AlphaFoldDB" id="A0A7X8TLL9"/>
<keyword evidence="3" id="KW-0808">Transferase</keyword>
<proteinExistence type="inferred from homology"/>
<keyword evidence="3" id="KW-0315">Glutamine amidotransferase</keyword>
<dbReference type="GO" id="GO:0016740">
    <property type="term" value="F:transferase activity"/>
    <property type="evidence" value="ECO:0007669"/>
    <property type="project" value="UniProtKB-KW"/>
</dbReference>
<dbReference type="PANTHER" id="PTHR42733:SF12">
    <property type="entry name" value="PROTEINASE"/>
    <property type="match status" value="1"/>
</dbReference>
<dbReference type="PROSITE" id="PS51276">
    <property type="entry name" value="PEPTIDASE_C56_PFPI"/>
    <property type="match status" value="1"/>
</dbReference>
<dbReference type="Proteomes" id="UP000523139">
    <property type="component" value="Unassembled WGS sequence"/>
</dbReference>
<dbReference type="RefSeq" id="WP_168888317.1">
    <property type="nucleotide sequence ID" value="NZ_JABAHY010000015.1"/>
</dbReference>
<name>A0A7X8TLL9_9MICC</name>
<gene>
    <name evidence="3" type="ORF">HGQ17_12680</name>
</gene>
<dbReference type="PANTHER" id="PTHR42733">
    <property type="entry name" value="DJ-1 PROTEIN"/>
    <property type="match status" value="1"/>
</dbReference>
<dbReference type="EMBL" id="JABAHY010000015">
    <property type="protein sequence ID" value="NLS10831.1"/>
    <property type="molecule type" value="Genomic_DNA"/>
</dbReference>
<evidence type="ECO:0000256" key="1">
    <source>
        <dbReference type="ARBA" id="ARBA00008542"/>
    </source>
</evidence>
<comment type="caution">
    <text evidence="3">The sequence shown here is derived from an EMBL/GenBank/DDBJ whole genome shotgun (WGS) entry which is preliminary data.</text>
</comment>
<dbReference type="Pfam" id="PF01965">
    <property type="entry name" value="DJ-1_PfpI"/>
    <property type="match status" value="1"/>
</dbReference>
<organism evidence="3 4">
    <name type="scientific">Nesterenkonia sedimenti</name>
    <dbReference type="NCBI Taxonomy" id="1463632"/>
    <lineage>
        <taxon>Bacteria</taxon>
        <taxon>Bacillati</taxon>
        <taxon>Actinomycetota</taxon>
        <taxon>Actinomycetes</taxon>
        <taxon>Micrococcales</taxon>
        <taxon>Micrococcaceae</taxon>
        <taxon>Nesterenkonia</taxon>
    </lineage>
</organism>
<dbReference type="Gene3D" id="3.40.50.880">
    <property type="match status" value="1"/>
</dbReference>
<reference evidence="3 4" key="1">
    <citation type="submission" date="2020-04" db="EMBL/GenBank/DDBJ databases">
        <title>Nesterenkonia sp. nov., isolated from marine sediment.</title>
        <authorList>
            <person name="Zhang G."/>
        </authorList>
    </citation>
    <scope>NUCLEOTIDE SEQUENCE [LARGE SCALE GENOMIC DNA]</scope>
    <source>
        <strain evidence="3 4">MY13</strain>
    </source>
</reference>
<keyword evidence="4" id="KW-1185">Reference proteome</keyword>
<protein>
    <submittedName>
        <fullName evidence="3">Type 1 glutamine amidotransferase</fullName>
    </submittedName>
</protein>
<dbReference type="SUPFAM" id="SSF52317">
    <property type="entry name" value="Class I glutamine amidotransferase-like"/>
    <property type="match status" value="1"/>
</dbReference>
<dbReference type="InterPro" id="IPR006286">
    <property type="entry name" value="C56_PfpI-like"/>
</dbReference>
<evidence type="ECO:0000313" key="4">
    <source>
        <dbReference type="Proteomes" id="UP000523139"/>
    </source>
</evidence>
<accession>A0A7X8TLL9</accession>
<sequence length="186" mass="20051">MAEISLPGVKIALLTTNGVEQPELTEPYAAIKDAGATPVIVSPEEKQIQAMKGDWEHADHFDVDVHLPSADAGDYDALVLPGGTLNADTLRVDEDAQEFVKAFFDADKPVASICHGPWILTEIGQVKGRKMTSYASLRTDLTNAGANWVDESAVVDGNLVTSRNPNDLEDFNRSFLTLVSQRTVGA</sequence>
<dbReference type="InterPro" id="IPR002818">
    <property type="entry name" value="DJ-1/PfpI"/>
</dbReference>
<evidence type="ECO:0000259" key="2">
    <source>
        <dbReference type="Pfam" id="PF01965"/>
    </source>
</evidence>
<comment type="similarity">
    <text evidence="1">Belongs to the peptidase C56 family.</text>
</comment>